<evidence type="ECO:0000256" key="3">
    <source>
        <dbReference type="ARBA" id="ARBA00022475"/>
    </source>
</evidence>
<accession>A0A2P5SVI3</accession>
<evidence type="ECO:0000256" key="11">
    <source>
        <dbReference type="HAMAP-Rule" id="MF_01463"/>
    </source>
</evidence>
<keyword evidence="7 11" id="KW-0811">Translocation</keyword>
<dbReference type="Pfam" id="PF02355">
    <property type="entry name" value="SecD_SecF_C"/>
    <property type="match status" value="1"/>
</dbReference>
<keyword evidence="17" id="KW-1185">Reference proteome</keyword>
<organism evidence="16 17">
    <name type="scientific">Candidatus Pantoea edessiphila</name>
    <dbReference type="NCBI Taxonomy" id="2044610"/>
    <lineage>
        <taxon>Bacteria</taxon>
        <taxon>Pseudomonadati</taxon>
        <taxon>Pseudomonadota</taxon>
        <taxon>Gammaproteobacteria</taxon>
        <taxon>Enterobacterales</taxon>
        <taxon>Erwiniaceae</taxon>
        <taxon>Pantoea</taxon>
    </lineage>
</organism>
<dbReference type="PANTHER" id="PTHR30081">
    <property type="entry name" value="PROTEIN-EXPORT MEMBRANE PROTEIN SEC"/>
    <property type="match status" value="1"/>
</dbReference>
<dbReference type="Pfam" id="PF21760">
    <property type="entry name" value="SecD_1st"/>
    <property type="match status" value="1"/>
</dbReference>
<feature type="domain" description="Protein translocase subunit SecDF P1" evidence="14">
    <location>
        <begin position="229"/>
        <end position="287"/>
    </location>
</feature>
<dbReference type="InterPro" id="IPR022813">
    <property type="entry name" value="SecD/SecF_arch_bac"/>
</dbReference>
<evidence type="ECO:0000256" key="4">
    <source>
        <dbReference type="ARBA" id="ARBA00022692"/>
    </source>
</evidence>
<dbReference type="GO" id="GO:0015450">
    <property type="term" value="F:protein-transporting ATPase activity"/>
    <property type="evidence" value="ECO:0007669"/>
    <property type="project" value="InterPro"/>
</dbReference>
<evidence type="ECO:0000313" key="17">
    <source>
        <dbReference type="Proteomes" id="UP000296144"/>
    </source>
</evidence>
<keyword evidence="3 11" id="KW-1003">Cell membrane</keyword>
<evidence type="ECO:0000256" key="9">
    <source>
        <dbReference type="ARBA" id="ARBA00060774"/>
    </source>
</evidence>
<evidence type="ECO:0000259" key="14">
    <source>
        <dbReference type="Pfam" id="PF21760"/>
    </source>
</evidence>
<keyword evidence="2 11" id="KW-0813">Transport</keyword>
<dbReference type="NCBIfam" id="TIGR00916">
    <property type="entry name" value="2A0604s01"/>
    <property type="match status" value="1"/>
</dbReference>
<dbReference type="InterPro" id="IPR027398">
    <property type="entry name" value="SecD-TM"/>
</dbReference>
<comment type="subunit">
    <text evidence="11">Forms a complex with SecF. Part of the essential Sec protein translocation apparatus which comprises SecA, SecYEG and auxiliary proteins SecDF-YajC and YidC.</text>
</comment>
<dbReference type="RefSeq" id="WP_136130410.1">
    <property type="nucleotide sequence ID" value="NZ_PDKU01000005.1"/>
</dbReference>
<sequence>MLNRYPIWKWKYIFVFTILIVSLLYAIPNLYGEDPSVQVISKNGDFVNQNVFRTIKEVIQKNRIKYKSISLEHGIVTLRLNDLNTQLLAHDIIKKRIQNKYITSLNLIPATPNWFNWISAKPMQLGFDLRGGVELLIEVDIKNLVKNIINQKTSNLIGELRQKNILYNKIYSDKNFNIKIIFNNFYDCNQALTYLKSIHKELLFNINDHNIININISTSYINQLRENAIQQNIIILRNRINQLGISQSSIQRQGFEHILINLPGIQDISSAKKLIGTTATLEFRLVNTSMHSNLISHNIIPFDSEIKYTSNGQPVLLYKHVILTGNHITFSTASLDKDNNPEINIVLDSKGGDIMSNFTKDNIGKFIATLFIEYKDSGKKYSQGSSILMKNEEIINIANIQSQVSNNFRITGIKNLNSARQLAILLRAGALVTPIQIIEERTIGPTMGQKNISQGIKACLFSLFSCVIFMILFYKKFGLISVTTLLINLIIIIAITSLLPNVTLTMPGIAGIVLSLAVAIDANILINERIKEEIYNGCAIAKAINKGYKNALSSIIDSNITTLIKAIILYIFGIGSVRGFAIMTIIGIMTSMLTLVVFTKSIIDFFYSNRNIKNLSI</sequence>
<feature type="transmembrane region" description="Helical" evidence="11">
    <location>
        <begin position="580"/>
        <end position="603"/>
    </location>
</feature>
<evidence type="ECO:0000256" key="7">
    <source>
        <dbReference type="ARBA" id="ARBA00023010"/>
    </source>
</evidence>
<evidence type="ECO:0000256" key="2">
    <source>
        <dbReference type="ARBA" id="ARBA00022448"/>
    </source>
</evidence>
<feature type="transmembrane region" description="Helical" evidence="11">
    <location>
        <begin position="505"/>
        <end position="526"/>
    </location>
</feature>
<comment type="subcellular location">
    <subcellularLocation>
        <location evidence="1 11">Cell membrane</location>
        <topology evidence="1 11">Multi-pass membrane protein</topology>
    </subcellularLocation>
</comment>
<protein>
    <recommendedName>
        <fullName evidence="10 11">Protein translocase subunit SecD</fullName>
    </recommendedName>
</protein>
<comment type="similarity">
    <text evidence="9 11">Belongs to the SecD/SecF family. SecD subfamily.</text>
</comment>
<dbReference type="InterPro" id="IPR055344">
    <property type="entry name" value="SecD_SecF_C_bact"/>
</dbReference>
<reference evidence="16 17" key="1">
    <citation type="journal article" date="2018" name="Genome Biol. Evol.">
        <title>Cladogenesis and Genomic Streamlining in Extracellular Endosymbionts of Tropical Stink Bugs.</title>
        <authorList>
            <person name="Otero-Bravo A."/>
            <person name="Goffredi S."/>
            <person name="Sabree Z.L."/>
        </authorList>
    </citation>
    <scope>NUCLEOTIDE SEQUENCE [LARGE SCALE GENOMIC DNA]</scope>
    <source>
        <strain evidence="16 17">SoEL</strain>
    </source>
</reference>
<dbReference type="GO" id="GO:0006605">
    <property type="term" value="P:protein targeting"/>
    <property type="evidence" value="ECO:0007669"/>
    <property type="project" value="UniProtKB-UniRule"/>
</dbReference>
<dbReference type="Pfam" id="PF13721">
    <property type="entry name" value="SecD-TM1"/>
    <property type="match status" value="1"/>
</dbReference>
<dbReference type="InterPro" id="IPR054384">
    <property type="entry name" value="SecDF_P1_head"/>
</dbReference>
<evidence type="ECO:0000259" key="12">
    <source>
        <dbReference type="Pfam" id="PF02355"/>
    </source>
</evidence>
<dbReference type="PANTHER" id="PTHR30081:SF1">
    <property type="entry name" value="PROTEIN TRANSLOCASE SUBUNIT SECD"/>
    <property type="match status" value="1"/>
</dbReference>
<dbReference type="SUPFAM" id="SSF82866">
    <property type="entry name" value="Multidrug efflux transporter AcrB transmembrane domain"/>
    <property type="match status" value="1"/>
</dbReference>
<dbReference type="OrthoDB" id="9805019at2"/>
<evidence type="ECO:0000259" key="15">
    <source>
        <dbReference type="Pfam" id="PF22599"/>
    </source>
</evidence>
<keyword evidence="6 11" id="KW-1133">Transmembrane helix</keyword>
<feature type="domain" description="SecD export protein N-terminal TM" evidence="13">
    <location>
        <begin position="2"/>
        <end position="104"/>
    </location>
</feature>
<dbReference type="InterPro" id="IPR048634">
    <property type="entry name" value="SecD_SecF_C"/>
</dbReference>
<dbReference type="Gene3D" id="3.30.70.3400">
    <property type="match status" value="1"/>
</dbReference>
<feature type="domain" description="SecDF P1 head subdomain" evidence="15">
    <location>
        <begin position="309"/>
        <end position="432"/>
    </location>
</feature>
<comment type="caution">
    <text evidence="16">The sequence shown here is derived from an EMBL/GenBank/DDBJ whole genome shotgun (WGS) entry which is preliminary data.</text>
</comment>
<feature type="domain" description="Protein export membrane protein SecD/SecF C-terminal" evidence="12">
    <location>
        <begin position="434"/>
        <end position="604"/>
    </location>
</feature>
<dbReference type="FunFam" id="1.20.1640.10:FF:000004">
    <property type="entry name" value="Protein translocase subunit SecD"/>
    <property type="match status" value="1"/>
</dbReference>
<feature type="transmembrane region" description="Helical" evidence="11">
    <location>
        <begin position="12"/>
        <end position="31"/>
    </location>
</feature>
<evidence type="ECO:0000259" key="13">
    <source>
        <dbReference type="Pfam" id="PF13721"/>
    </source>
</evidence>
<dbReference type="Gene3D" id="3.30.1360.200">
    <property type="match status" value="1"/>
</dbReference>
<evidence type="ECO:0000256" key="8">
    <source>
        <dbReference type="ARBA" id="ARBA00023136"/>
    </source>
</evidence>
<dbReference type="GO" id="GO:0043952">
    <property type="term" value="P:protein transport by the Sec complex"/>
    <property type="evidence" value="ECO:0007669"/>
    <property type="project" value="UniProtKB-UniRule"/>
</dbReference>
<dbReference type="InterPro" id="IPR048631">
    <property type="entry name" value="SecD_1st"/>
</dbReference>
<comment type="function">
    <text evidence="11">Part of the Sec protein translocase complex. Interacts with the SecYEG preprotein conducting channel. SecDF uses the proton motive force (PMF) to complete protein translocation after the ATP-dependent function of SecA.</text>
</comment>
<evidence type="ECO:0000313" key="16">
    <source>
        <dbReference type="EMBL" id="PPI86345.1"/>
    </source>
</evidence>
<dbReference type="FunFam" id="3.30.1360.200:FF:000001">
    <property type="entry name" value="Protein translocase subunit SecD"/>
    <property type="match status" value="1"/>
</dbReference>
<dbReference type="Gene3D" id="1.20.1640.10">
    <property type="entry name" value="Multidrug efflux transporter AcrB transmembrane domain"/>
    <property type="match status" value="1"/>
</dbReference>
<evidence type="ECO:0000256" key="10">
    <source>
        <dbReference type="ARBA" id="ARBA00068220"/>
    </source>
</evidence>
<feature type="transmembrane region" description="Helical" evidence="11">
    <location>
        <begin position="455"/>
        <end position="474"/>
    </location>
</feature>
<proteinExistence type="inferred from homology"/>
<keyword evidence="5 11" id="KW-0653">Protein transport</keyword>
<name>A0A2P5SVI3_9GAMM</name>
<dbReference type="Proteomes" id="UP000296144">
    <property type="component" value="Unassembled WGS sequence"/>
</dbReference>
<dbReference type="InterPro" id="IPR005791">
    <property type="entry name" value="SecD"/>
</dbReference>
<dbReference type="Pfam" id="PF22599">
    <property type="entry name" value="SecDF_P1_head"/>
    <property type="match status" value="1"/>
</dbReference>
<keyword evidence="8 11" id="KW-0472">Membrane</keyword>
<evidence type="ECO:0000256" key="1">
    <source>
        <dbReference type="ARBA" id="ARBA00004651"/>
    </source>
</evidence>
<dbReference type="AlphaFoldDB" id="A0A2P5SVI3"/>
<gene>
    <name evidence="11 16" type="primary">secD</name>
    <name evidence="16" type="ORF">CRV10_03260</name>
</gene>
<dbReference type="NCBIfam" id="TIGR01129">
    <property type="entry name" value="secD"/>
    <property type="match status" value="1"/>
</dbReference>
<dbReference type="HAMAP" id="MF_01463_B">
    <property type="entry name" value="SecD_B"/>
    <property type="match status" value="1"/>
</dbReference>
<feature type="transmembrane region" description="Helical" evidence="11">
    <location>
        <begin position="551"/>
        <end position="574"/>
    </location>
</feature>
<feature type="transmembrane region" description="Helical" evidence="11">
    <location>
        <begin position="479"/>
        <end position="499"/>
    </location>
</feature>
<evidence type="ECO:0000256" key="5">
    <source>
        <dbReference type="ARBA" id="ARBA00022927"/>
    </source>
</evidence>
<dbReference type="GO" id="GO:0065002">
    <property type="term" value="P:intracellular protein transmembrane transport"/>
    <property type="evidence" value="ECO:0007669"/>
    <property type="project" value="UniProtKB-UniRule"/>
</dbReference>
<evidence type="ECO:0000256" key="6">
    <source>
        <dbReference type="ARBA" id="ARBA00022989"/>
    </source>
</evidence>
<dbReference type="EMBL" id="PDKU01000005">
    <property type="protein sequence ID" value="PPI86345.1"/>
    <property type="molecule type" value="Genomic_DNA"/>
</dbReference>
<dbReference type="GO" id="GO:0005886">
    <property type="term" value="C:plasma membrane"/>
    <property type="evidence" value="ECO:0007669"/>
    <property type="project" value="UniProtKB-SubCell"/>
</dbReference>
<keyword evidence="4 11" id="KW-0812">Transmembrane</keyword>